<keyword evidence="11" id="KW-0150">Chloroplast</keyword>
<dbReference type="GeneID" id="32890134"/>
<keyword evidence="4 10" id="KW-0249">Electron transport</keyword>
<geneLocation type="chloroplast" evidence="11"/>
<protein>
    <recommendedName>
        <fullName evidence="10">Cytochrome b6-f complex subunit 6</fullName>
    </recommendedName>
    <alternativeName>
        <fullName evidence="10">Cytochrome b6-f complex subunit PetL</fullName>
    </alternativeName>
    <alternativeName>
        <fullName evidence="10">Cytochrome b6-f complex subunit VI</fullName>
    </alternativeName>
</protein>
<keyword evidence="2 10" id="KW-0813">Transport</keyword>
<organism evidence="11">
    <name type="scientific">Pseudocharacium americanum</name>
    <dbReference type="NCBI Taxonomy" id="231080"/>
    <lineage>
        <taxon>Eukaryota</taxon>
        <taxon>Viridiplantae</taxon>
        <taxon>Chlorophyta</taxon>
        <taxon>core chlorophytes</taxon>
        <taxon>Ulvophyceae</taxon>
        <taxon>Ignatiales</taxon>
        <taxon>Ignatiaceae</taxon>
        <taxon>Pseudocharacium</taxon>
    </lineage>
</organism>
<dbReference type="GO" id="GO:0009535">
    <property type="term" value="C:chloroplast thylakoid membrane"/>
    <property type="evidence" value="ECO:0007669"/>
    <property type="project" value="UniProtKB-SubCell"/>
</dbReference>
<dbReference type="Pfam" id="PF05115">
    <property type="entry name" value="PetL"/>
    <property type="match status" value="1"/>
</dbReference>
<evidence type="ECO:0000256" key="9">
    <source>
        <dbReference type="ARBA" id="ARBA00025834"/>
    </source>
</evidence>
<evidence type="ECO:0000313" key="11">
    <source>
        <dbReference type="EMBL" id="ARK14569.1"/>
    </source>
</evidence>
<dbReference type="GO" id="GO:0009055">
    <property type="term" value="F:electron transfer activity"/>
    <property type="evidence" value="ECO:0007669"/>
    <property type="project" value="InterPro"/>
</dbReference>
<comment type="subunit">
    <text evidence="9 10">The 4 large subunits of the cytochrome b6-f complex are cytochrome b6, subunit IV (17 kDa polypeptide, PetD), cytochrome f and the Rieske protein, while the 4 small subunits are PetG, PetL, PetM and PetN. The complex functions as a dimer.</text>
</comment>
<evidence type="ECO:0000256" key="2">
    <source>
        <dbReference type="ARBA" id="ARBA00022448"/>
    </source>
</evidence>
<evidence type="ECO:0000256" key="8">
    <source>
        <dbReference type="ARBA" id="ARBA00025197"/>
    </source>
</evidence>
<keyword evidence="7 10" id="KW-0472">Membrane</keyword>
<dbReference type="GO" id="GO:0015979">
    <property type="term" value="P:photosynthesis"/>
    <property type="evidence" value="ECO:0007669"/>
    <property type="project" value="UniProtKB-KW"/>
</dbReference>
<keyword evidence="3 10" id="KW-0812">Transmembrane</keyword>
<comment type="subcellular location">
    <subcellularLocation>
        <location evidence="1">Membrane</location>
        <topology evidence="1">Single-pass membrane protein</topology>
    </subcellularLocation>
    <subcellularLocation>
        <location evidence="10">Plastid</location>
        <location evidence="10">Chloroplast thylakoid membrane</location>
        <topology evidence="10">Single-pass membrane protein</topology>
    </subcellularLocation>
</comment>
<gene>
    <name evidence="10 11" type="primary">petL</name>
</gene>
<dbReference type="RefSeq" id="YP_009367623.1">
    <property type="nucleotide sequence ID" value="NC_034711.1"/>
</dbReference>
<evidence type="ECO:0000256" key="7">
    <source>
        <dbReference type="ARBA" id="ARBA00023136"/>
    </source>
</evidence>
<comment type="function">
    <text evidence="8 10">Component of the cytochrome b6-f complex, which mediates electron transfer between photosystem II (PSII) and photosystem I (PSI), cyclic electron flow around PSI, and state transitions. PetL is important for photoautotrophic growth as well as for electron transfer efficiency and stability of the cytochrome b6-f complex.</text>
</comment>
<accession>A0A1W6EGQ3</accession>
<evidence type="ECO:0000256" key="4">
    <source>
        <dbReference type="ARBA" id="ARBA00022982"/>
    </source>
</evidence>
<evidence type="ECO:0000256" key="6">
    <source>
        <dbReference type="ARBA" id="ARBA00023078"/>
    </source>
</evidence>
<keyword evidence="11" id="KW-0934">Plastid</keyword>
<feature type="transmembrane region" description="Helical" evidence="10">
    <location>
        <begin position="6"/>
        <end position="25"/>
    </location>
</feature>
<evidence type="ECO:0000256" key="3">
    <source>
        <dbReference type="ARBA" id="ARBA00022692"/>
    </source>
</evidence>
<evidence type="ECO:0000256" key="10">
    <source>
        <dbReference type="HAMAP-Rule" id="MF_00433"/>
    </source>
</evidence>
<sequence>MVTVVSYLGLLFSVLVGTIVIYLSLIKIKLI</sequence>
<comment type="similarity">
    <text evidence="10">Belongs to the PetL family.</text>
</comment>
<reference evidence="11" key="1">
    <citation type="journal article" date="2017" name="Sci. Rep.">
        <title>Divergent copies of the large inverted repeat in the chloroplast genomes of ulvophycean green algae.</title>
        <authorList>
            <person name="Turmel M."/>
            <person name="Otis C."/>
            <person name="Lemieux C."/>
        </authorList>
    </citation>
    <scope>NUCLEOTIDE SEQUENCE</scope>
</reference>
<evidence type="ECO:0000256" key="1">
    <source>
        <dbReference type="ARBA" id="ARBA00004167"/>
    </source>
</evidence>
<dbReference type="InterPro" id="IPR007802">
    <property type="entry name" value="Cyt_b6/f_cplx_su6"/>
</dbReference>
<keyword evidence="6 10" id="KW-0793">Thylakoid</keyword>
<keyword evidence="5 10" id="KW-1133">Transmembrane helix</keyword>
<keyword evidence="10" id="KW-0602">Photosynthesis</keyword>
<dbReference type="HAMAP" id="MF_00433">
    <property type="entry name" value="Cytb6_f_PetL"/>
    <property type="match status" value="1"/>
</dbReference>
<dbReference type="AlphaFoldDB" id="A0A1W6EGQ3"/>
<dbReference type="GO" id="GO:0009512">
    <property type="term" value="C:cytochrome b6f complex"/>
    <property type="evidence" value="ECO:0007669"/>
    <property type="project" value="InterPro"/>
</dbReference>
<name>A0A1W6EGQ3_9CHLO</name>
<evidence type="ECO:0000256" key="5">
    <source>
        <dbReference type="ARBA" id="ARBA00022989"/>
    </source>
</evidence>
<proteinExistence type="inferred from homology"/>
<dbReference type="EMBL" id="KY407658">
    <property type="protein sequence ID" value="ARK14569.1"/>
    <property type="molecule type" value="Genomic_DNA"/>
</dbReference>
<dbReference type="SUPFAM" id="SSF103436">
    <property type="entry name" value="PetL subunit of the cytochrome b6f complex"/>
    <property type="match status" value="1"/>
</dbReference>